<keyword evidence="1" id="KW-0175">Coiled coil</keyword>
<feature type="region of interest" description="Disordered" evidence="2">
    <location>
        <begin position="181"/>
        <end position="209"/>
    </location>
</feature>
<dbReference type="EMBL" id="ASPP01027886">
    <property type="protein sequence ID" value="ETO05655.1"/>
    <property type="molecule type" value="Genomic_DNA"/>
</dbReference>
<dbReference type="PANTHER" id="PTHR10476">
    <property type="entry name" value="CHARGED MULTIVESICULAR BODY PROTEIN"/>
    <property type="match status" value="1"/>
</dbReference>
<organism evidence="3 4">
    <name type="scientific">Reticulomyxa filosa</name>
    <dbReference type="NCBI Taxonomy" id="46433"/>
    <lineage>
        <taxon>Eukaryota</taxon>
        <taxon>Sar</taxon>
        <taxon>Rhizaria</taxon>
        <taxon>Retaria</taxon>
        <taxon>Foraminifera</taxon>
        <taxon>Monothalamids</taxon>
        <taxon>Reticulomyxidae</taxon>
        <taxon>Reticulomyxa</taxon>
    </lineage>
</organism>
<dbReference type="Gene3D" id="6.10.140.1230">
    <property type="match status" value="1"/>
</dbReference>
<dbReference type="AlphaFoldDB" id="X6LY47"/>
<comment type="caution">
    <text evidence="3">The sequence shown here is derived from an EMBL/GenBank/DDBJ whole genome shotgun (WGS) entry which is preliminary data.</text>
</comment>
<protein>
    <submittedName>
        <fullName evidence="3">Uncharacterized protein</fullName>
    </submittedName>
</protein>
<dbReference type="OMA" id="QQITMVM"/>
<dbReference type="Proteomes" id="UP000023152">
    <property type="component" value="Unassembled WGS sequence"/>
</dbReference>
<proteinExistence type="predicted"/>
<accession>X6LY47</accession>
<name>X6LY47_RETFI</name>
<keyword evidence="4" id="KW-1185">Reference proteome</keyword>
<gene>
    <name evidence="3" type="ORF">RFI_31741</name>
</gene>
<feature type="coiled-coil region" evidence="1">
    <location>
        <begin position="5"/>
        <end position="46"/>
    </location>
</feature>
<evidence type="ECO:0000313" key="4">
    <source>
        <dbReference type="Proteomes" id="UP000023152"/>
    </source>
</evidence>
<evidence type="ECO:0000313" key="3">
    <source>
        <dbReference type="EMBL" id="ETO05655.1"/>
    </source>
</evidence>
<reference evidence="3 4" key="1">
    <citation type="journal article" date="2013" name="Curr. Biol.">
        <title>The Genome of the Foraminiferan Reticulomyxa filosa.</title>
        <authorList>
            <person name="Glockner G."/>
            <person name="Hulsmann N."/>
            <person name="Schleicher M."/>
            <person name="Noegel A.A."/>
            <person name="Eichinger L."/>
            <person name="Gallinger C."/>
            <person name="Pawlowski J."/>
            <person name="Sierra R."/>
            <person name="Euteneuer U."/>
            <person name="Pillet L."/>
            <person name="Moustafa A."/>
            <person name="Platzer M."/>
            <person name="Groth M."/>
            <person name="Szafranski K."/>
            <person name="Schliwa M."/>
        </authorList>
    </citation>
    <scope>NUCLEOTIDE SEQUENCE [LARGE SCALE GENOMIC DNA]</scope>
</reference>
<dbReference type="GO" id="GO:0007034">
    <property type="term" value="P:vacuolar transport"/>
    <property type="evidence" value="ECO:0007669"/>
    <property type="project" value="InterPro"/>
</dbReference>
<sequence>MGNDAQKLEEEKFQLRWNAKQLANQSKKFEKEHDKYKKKAAEAMQKGQFDIARIHAGTAIHQRNMANKTLQLSSRLDAVYSKITSAEQMQKASKLLANVSKTMGETITDEQLTQMTRTMDQFTEKFEQLDIESKVMENALNTTTATTFDERQVDALLKEIATENAMDVDKMFQEAGVATHEVKENKEPETTVTDEERALENRLQKLMQS</sequence>
<dbReference type="OrthoDB" id="10266568at2759"/>
<dbReference type="Pfam" id="PF03357">
    <property type="entry name" value="Snf7"/>
    <property type="match status" value="1"/>
</dbReference>
<dbReference type="InterPro" id="IPR005024">
    <property type="entry name" value="Snf7_fam"/>
</dbReference>
<feature type="compositionally biased region" description="Basic and acidic residues" evidence="2">
    <location>
        <begin position="181"/>
        <end position="203"/>
    </location>
</feature>
<evidence type="ECO:0000256" key="2">
    <source>
        <dbReference type="SAM" id="MobiDB-lite"/>
    </source>
</evidence>
<evidence type="ECO:0000256" key="1">
    <source>
        <dbReference type="SAM" id="Coils"/>
    </source>
</evidence>